<evidence type="ECO:0000256" key="1">
    <source>
        <dbReference type="SAM" id="Coils"/>
    </source>
</evidence>
<protein>
    <recommendedName>
        <fullName evidence="3">DUF5745 domain-containing protein</fullName>
    </recommendedName>
</protein>
<dbReference type="Pfam" id="PF19016">
    <property type="entry name" value="DUF5745"/>
    <property type="match status" value="1"/>
</dbReference>
<feature type="compositionally biased region" description="Polar residues" evidence="2">
    <location>
        <begin position="462"/>
        <end position="483"/>
    </location>
</feature>
<feature type="compositionally biased region" description="Basic and acidic residues" evidence="2">
    <location>
        <begin position="435"/>
        <end position="451"/>
    </location>
</feature>
<sequence>MDDFSGLEYDQESVSEEDVVTKTNNLLSQFNVPTQITSVSDIAASLFVVLYESLFSDRLPGIVRQPVTREDEIHNCQMVIDVLSADVIKDNLSHIRGVDIVEGKVQAINNLVDIFSFLYEYVIKQIESDGPTDTEDDTRSLDRQSLAAGTTSPFVPVDAQDLEGGGDYGSLRGQNGATGIGSNDSLKGATNGARGNGKPSVMGVQTDAPPSPIRRNISSSLMGHGTFDSTEELIQEGERLGRRQNRENRDMKGSWERQGRGDSPDSPGKFDFIGVRPVPTTVTSSRMEARKLTSPPSTATIGDDLSATAPMPRRTQNRSSPERLRSTIGAVPYHSRQTPEKPYQHREAPLKGLSSSYMDLHNMVQHTAAMTRAAIDTSPLHRRRDRASLLDITDLSQERRQVPHSEAHDLARELNLSPSPRRYQGGESSEVPLGGRERRQVAFHDKTKPAGRENIPPKTYTIPPNTDYALTSPGQAVRPTNKQRPGKKSPSRMERSRPSKTEESGQNLGRLKDRLVDALADVHSTGSEDEGDGVRRRRAESKEQQAKMSSQQAKMSSKLNGMGKPTLAGAHRRLETEDVMYSRQHDYLKKLYEEEFEDVVEEVKHLVQKDHRLMNDMEEEYKKLMVVADEAPRKAKPLSKTKGYLLPTAKRSKPQGAKAAQKKASGTNQVKVRERPLAIGENEELMPVLMEEFPHLYLSGQTWHELWRKGLNQIENLTQAYEENKRRKSKAQAQLEEAARKHEILAAIVKKQLESNHRMHEVKDQKKQQLTLKNKLHEKRAQSARARRYYNEYQVRSRSKMLKRRTREELIFKNLFKDGLAIQKERIRDVQKYAKEQRDKNALKRQDEIDSLENYYRDQFEMLVGKLVQDRQDMSSREKAHQRVLEQMKKDLRRKMEKEIGTIQSEMFRDDDDTYFRQLEADRLRQELHVAKFQVRV</sequence>
<dbReference type="InterPro" id="IPR026619">
    <property type="entry name" value="CEP95"/>
</dbReference>
<dbReference type="Proteomes" id="UP001374579">
    <property type="component" value="Unassembled WGS sequence"/>
</dbReference>
<feature type="compositionally biased region" description="Basic and acidic residues" evidence="2">
    <location>
        <begin position="237"/>
        <end position="263"/>
    </location>
</feature>
<dbReference type="PANTHER" id="PTHR22545:SF0">
    <property type="entry name" value="CENTROSOMAL PROTEIN OF 95 KDA"/>
    <property type="match status" value="1"/>
</dbReference>
<feature type="compositionally biased region" description="Basic and acidic residues" evidence="2">
    <location>
        <begin position="396"/>
        <end position="412"/>
    </location>
</feature>
<dbReference type="Gene3D" id="1.10.418.10">
    <property type="entry name" value="Calponin-like domain"/>
    <property type="match status" value="1"/>
</dbReference>
<feature type="domain" description="DUF5745" evidence="3">
    <location>
        <begin position="59"/>
        <end position="116"/>
    </location>
</feature>
<evidence type="ECO:0000259" key="3">
    <source>
        <dbReference type="Pfam" id="PF19016"/>
    </source>
</evidence>
<feature type="compositionally biased region" description="Basic and acidic residues" evidence="2">
    <location>
        <begin position="491"/>
        <end position="503"/>
    </location>
</feature>
<keyword evidence="5" id="KW-1185">Reference proteome</keyword>
<feature type="compositionally biased region" description="Polar residues" evidence="2">
    <location>
        <begin position="172"/>
        <end position="185"/>
    </location>
</feature>
<evidence type="ECO:0000313" key="5">
    <source>
        <dbReference type="Proteomes" id="UP001374579"/>
    </source>
</evidence>
<feature type="region of interest" description="Disordered" evidence="2">
    <location>
        <begin position="145"/>
        <end position="213"/>
    </location>
</feature>
<evidence type="ECO:0000256" key="2">
    <source>
        <dbReference type="SAM" id="MobiDB-lite"/>
    </source>
</evidence>
<dbReference type="GO" id="GO:0000922">
    <property type="term" value="C:spindle pole"/>
    <property type="evidence" value="ECO:0007669"/>
    <property type="project" value="InterPro"/>
</dbReference>
<dbReference type="PANTHER" id="PTHR22545">
    <property type="entry name" value="CENTROSOMAL PROTEIN OF 95 KDA"/>
    <property type="match status" value="1"/>
</dbReference>
<feature type="coiled-coil region" evidence="1">
    <location>
        <begin position="711"/>
        <end position="741"/>
    </location>
</feature>
<organism evidence="4 5">
    <name type="scientific">Littorina saxatilis</name>
    <dbReference type="NCBI Taxonomy" id="31220"/>
    <lineage>
        <taxon>Eukaryota</taxon>
        <taxon>Metazoa</taxon>
        <taxon>Spiralia</taxon>
        <taxon>Lophotrochozoa</taxon>
        <taxon>Mollusca</taxon>
        <taxon>Gastropoda</taxon>
        <taxon>Caenogastropoda</taxon>
        <taxon>Littorinimorpha</taxon>
        <taxon>Littorinoidea</taxon>
        <taxon>Littorinidae</taxon>
        <taxon>Littorina</taxon>
    </lineage>
</organism>
<gene>
    <name evidence="4" type="ORF">V1264_012984</name>
</gene>
<dbReference type="AlphaFoldDB" id="A0AAN9BXP9"/>
<dbReference type="GO" id="GO:0005813">
    <property type="term" value="C:centrosome"/>
    <property type="evidence" value="ECO:0007669"/>
    <property type="project" value="InterPro"/>
</dbReference>
<feature type="compositionally biased region" description="Low complexity" evidence="2">
    <location>
        <begin position="654"/>
        <end position="666"/>
    </location>
</feature>
<dbReference type="InterPro" id="IPR036872">
    <property type="entry name" value="CH_dom_sf"/>
</dbReference>
<evidence type="ECO:0000313" key="4">
    <source>
        <dbReference type="EMBL" id="KAK7113752.1"/>
    </source>
</evidence>
<feature type="region of interest" description="Disordered" evidence="2">
    <location>
        <begin position="522"/>
        <end position="566"/>
    </location>
</feature>
<comment type="caution">
    <text evidence="4">The sequence shown here is derived from an EMBL/GenBank/DDBJ whole genome shotgun (WGS) entry which is preliminary data.</text>
</comment>
<feature type="compositionally biased region" description="Low complexity" evidence="2">
    <location>
        <begin position="546"/>
        <end position="558"/>
    </location>
</feature>
<feature type="region of interest" description="Disordered" evidence="2">
    <location>
        <begin position="394"/>
        <end position="509"/>
    </location>
</feature>
<feature type="region of interest" description="Disordered" evidence="2">
    <location>
        <begin position="237"/>
        <end position="323"/>
    </location>
</feature>
<accession>A0AAN9BXP9</accession>
<proteinExistence type="predicted"/>
<feature type="region of interest" description="Disordered" evidence="2">
    <location>
        <begin position="650"/>
        <end position="670"/>
    </location>
</feature>
<reference evidence="4 5" key="1">
    <citation type="submission" date="2024-02" db="EMBL/GenBank/DDBJ databases">
        <title>Chromosome-scale genome assembly of the rough periwinkle Littorina saxatilis.</title>
        <authorList>
            <person name="De Jode A."/>
            <person name="Faria R."/>
            <person name="Formenti G."/>
            <person name="Sims Y."/>
            <person name="Smith T.P."/>
            <person name="Tracey A."/>
            <person name="Wood J.M.D."/>
            <person name="Zagrodzka Z.B."/>
            <person name="Johannesson K."/>
            <person name="Butlin R.K."/>
            <person name="Leder E.H."/>
        </authorList>
    </citation>
    <scope>NUCLEOTIDE SEQUENCE [LARGE SCALE GENOMIC DNA]</scope>
    <source>
        <strain evidence="4">Snail1</strain>
        <tissue evidence="4">Muscle</tissue>
    </source>
</reference>
<name>A0AAN9BXP9_9CAEN</name>
<keyword evidence="1" id="KW-0175">Coiled coil</keyword>
<dbReference type="InterPro" id="IPR044039">
    <property type="entry name" value="DUF5745"/>
</dbReference>
<dbReference type="EMBL" id="JBAMIC010000002">
    <property type="protein sequence ID" value="KAK7113752.1"/>
    <property type="molecule type" value="Genomic_DNA"/>
</dbReference>